<evidence type="ECO:0000313" key="1">
    <source>
        <dbReference type="EMBL" id="CAA3019630.1"/>
    </source>
</evidence>
<evidence type="ECO:0000313" key="2">
    <source>
        <dbReference type="Proteomes" id="UP000594638"/>
    </source>
</evidence>
<dbReference type="AlphaFoldDB" id="A0A8S0UM33"/>
<feature type="non-terminal residue" evidence="1">
    <location>
        <position position="98"/>
    </location>
</feature>
<gene>
    <name evidence="1" type="ORF">OLEA9_D003729</name>
</gene>
<dbReference type="EMBL" id="CACTIH010009028">
    <property type="protein sequence ID" value="CAA3019630.1"/>
    <property type="molecule type" value="Genomic_DNA"/>
</dbReference>
<dbReference type="Proteomes" id="UP000594638">
    <property type="component" value="Unassembled WGS sequence"/>
</dbReference>
<accession>A0A8S0UM33</accession>
<keyword evidence="2" id="KW-1185">Reference proteome</keyword>
<comment type="caution">
    <text evidence="1">The sequence shown here is derived from an EMBL/GenBank/DDBJ whole genome shotgun (WGS) entry which is preliminary data.</text>
</comment>
<dbReference type="OrthoDB" id="6108017at2759"/>
<proteinExistence type="predicted"/>
<reference evidence="1 2" key="1">
    <citation type="submission" date="2019-12" db="EMBL/GenBank/DDBJ databases">
        <authorList>
            <person name="Alioto T."/>
            <person name="Alioto T."/>
            <person name="Gomez Garrido J."/>
        </authorList>
    </citation>
    <scope>NUCLEOTIDE SEQUENCE [LARGE SCALE GENOMIC DNA]</scope>
</reference>
<protein>
    <submittedName>
        <fullName evidence="1">Myosin-9-like isoform X2</fullName>
    </submittedName>
</protein>
<dbReference type="Gramene" id="OE9D003729T1">
    <property type="protein sequence ID" value="OE9D003729C1"/>
    <property type="gene ID" value="OE9D003729"/>
</dbReference>
<sequence>MSVKKFHILLLNNLLSETRIFLAHKFSNIYRCSVFNSSTESSQCTGMTNTAHTAYPKIKPFSVDDLSKSMDRFVITDIQPPPLICENSGLSFVLPQAE</sequence>
<name>A0A8S0UM33_OLEEU</name>
<organism evidence="1 2">
    <name type="scientific">Olea europaea subsp. europaea</name>
    <dbReference type="NCBI Taxonomy" id="158383"/>
    <lineage>
        <taxon>Eukaryota</taxon>
        <taxon>Viridiplantae</taxon>
        <taxon>Streptophyta</taxon>
        <taxon>Embryophyta</taxon>
        <taxon>Tracheophyta</taxon>
        <taxon>Spermatophyta</taxon>
        <taxon>Magnoliopsida</taxon>
        <taxon>eudicotyledons</taxon>
        <taxon>Gunneridae</taxon>
        <taxon>Pentapetalae</taxon>
        <taxon>asterids</taxon>
        <taxon>lamiids</taxon>
        <taxon>Lamiales</taxon>
        <taxon>Oleaceae</taxon>
        <taxon>Oleeae</taxon>
        <taxon>Olea</taxon>
    </lineage>
</organism>